<gene>
    <name evidence="9" type="ORF">M5K25_027075</name>
</gene>
<dbReference type="InterPro" id="IPR011687">
    <property type="entry name" value="Nop53/GLTSCR2"/>
</dbReference>
<evidence type="ECO:0000256" key="6">
    <source>
        <dbReference type="ARBA" id="ARBA00023242"/>
    </source>
</evidence>
<keyword evidence="6" id="KW-0539">Nucleus</keyword>
<evidence type="ECO:0000256" key="3">
    <source>
        <dbReference type="ARBA" id="ARBA00008838"/>
    </source>
</evidence>
<name>A0ABD0TYX9_DENTH</name>
<sequence length="373" mass="42304">MGKVAKTSRKGKKAWRTNIKTDDIEEYFEKATKDAHSGVSSTITSLPSESLFYVDKSTDVPVKRKIEKHRNKVLRHESLLQRNPFVQPVPSSVLKKCKERKERKTVKTEIGDASKTQDPASQLDIWNNRGEENAKTKKKSTTFLIPAVEVEPPGCSFNPPFEAHQDSLAEAVADEMQKIYKEELGPQPVPLIIPGEIIHEEDKYFLDADDGNDSNEDQDNVNDELLAQRKSKTKKVTRVELNRRAKLKKQMKAEAEAKKRDDLSKQIDCLSDIIKEIRKEDEEKDSRHLRRVIAKHESLKVRPPRLGKHKFVPAPKQVLLTEEISGSIRKLKGCCTLARDRFKSLEKRGLLVPTPNGGGGGEGDDEDHYLILE</sequence>
<comment type="caution">
    <text evidence="9">The sequence shown here is derived from an EMBL/GenBank/DDBJ whole genome shotgun (WGS) entry which is preliminary data.</text>
</comment>
<dbReference type="EMBL" id="JANQDX010000019">
    <property type="protein sequence ID" value="KAL0904911.1"/>
    <property type="molecule type" value="Genomic_DNA"/>
</dbReference>
<evidence type="ECO:0000256" key="7">
    <source>
        <dbReference type="SAM" id="Coils"/>
    </source>
</evidence>
<evidence type="ECO:0000256" key="8">
    <source>
        <dbReference type="SAM" id="MobiDB-lite"/>
    </source>
</evidence>
<dbReference type="PIRSF" id="PIRSF017302">
    <property type="entry name" value="Gltscr2"/>
    <property type="match status" value="1"/>
</dbReference>
<dbReference type="GO" id="GO:0005730">
    <property type="term" value="C:nucleolus"/>
    <property type="evidence" value="ECO:0007669"/>
    <property type="project" value="UniProtKB-SubCell"/>
</dbReference>
<evidence type="ECO:0000313" key="9">
    <source>
        <dbReference type="EMBL" id="KAL0904911.1"/>
    </source>
</evidence>
<dbReference type="PANTHER" id="PTHR14211:SF7">
    <property type="entry name" value="RIBOSOME BIOGENESIS PROTEIN NOP53"/>
    <property type="match status" value="1"/>
</dbReference>
<evidence type="ECO:0000256" key="1">
    <source>
        <dbReference type="ARBA" id="ARBA00004604"/>
    </source>
</evidence>
<feature type="compositionally biased region" description="Basic and acidic residues" evidence="8">
    <location>
        <begin position="99"/>
        <end position="112"/>
    </location>
</feature>
<evidence type="ECO:0000313" key="10">
    <source>
        <dbReference type="Proteomes" id="UP001552299"/>
    </source>
</evidence>
<evidence type="ECO:0000256" key="2">
    <source>
        <dbReference type="ARBA" id="ARBA00004642"/>
    </source>
</evidence>
<evidence type="ECO:0000256" key="4">
    <source>
        <dbReference type="ARBA" id="ARBA00018339"/>
    </source>
</evidence>
<protein>
    <recommendedName>
        <fullName evidence="4">Ribosome biogenesis protein NOP53</fullName>
    </recommendedName>
</protein>
<keyword evidence="5" id="KW-0690">Ribosome biogenesis</keyword>
<dbReference type="Pfam" id="PF07767">
    <property type="entry name" value="Nop53"/>
    <property type="match status" value="1"/>
</dbReference>
<reference evidence="9 10" key="1">
    <citation type="journal article" date="2024" name="Plant Biotechnol. J.">
        <title>Dendrobium thyrsiflorum genome and its molecular insights into genes involved in important horticultural traits.</title>
        <authorList>
            <person name="Chen B."/>
            <person name="Wang J.Y."/>
            <person name="Zheng P.J."/>
            <person name="Li K.L."/>
            <person name="Liang Y.M."/>
            <person name="Chen X.F."/>
            <person name="Zhang C."/>
            <person name="Zhao X."/>
            <person name="He X."/>
            <person name="Zhang G.Q."/>
            <person name="Liu Z.J."/>
            <person name="Xu Q."/>
        </authorList>
    </citation>
    <scope>NUCLEOTIDE SEQUENCE [LARGE SCALE GENOMIC DNA]</scope>
    <source>
        <strain evidence="9">GZMU011</strain>
    </source>
</reference>
<dbReference type="Proteomes" id="UP001552299">
    <property type="component" value="Unassembled WGS sequence"/>
</dbReference>
<organism evidence="9 10">
    <name type="scientific">Dendrobium thyrsiflorum</name>
    <name type="common">Pinecone-like raceme dendrobium</name>
    <name type="synonym">Orchid</name>
    <dbReference type="NCBI Taxonomy" id="117978"/>
    <lineage>
        <taxon>Eukaryota</taxon>
        <taxon>Viridiplantae</taxon>
        <taxon>Streptophyta</taxon>
        <taxon>Embryophyta</taxon>
        <taxon>Tracheophyta</taxon>
        <taxon>Spermatophyta</taxon>
        <taxon>Magnoliopsida</taxon>
        <taxon>Liliopsida</taxon>
        <taxon>Asparagales</taxon>
        <taxon>Orchidaceae</taxon>
        <taxon>Epidendroideae</taxon>
        <taxon>Malaxideae</taxon>
        <taxon>Dendrobiinae</taxon>
        <taxon>Dendrobium</taxon>
    </lineage>
</organism>
<dbReference type="GO" id="GO:0005654">
    <property type="term" value="C:nucleoplasm"/>
    <property type="evidence" value="ECO:0007669"/>
    <property type="project" value="UniProtKB-SubCell"/>
</dbReference>
<proteinExistence type="inferred from homology"/>
<feature type="region of interest" description="Disordered" evidence="8">
    <location>
        <begin position="98"/>
        <end position="138"/>
    </location>
</feature>
<feature type="coiled-coil region" evidence="7">
    <location>
        <begin position="238"/>
        <end position="280"/>
    </location>
</feature>
<accession>A0ABD0TYX9</accession>
<comment type="similarity">
    <text evidence="3">Belongs to the NOP53 family.</text>
</comment>
<dbReference type="PANTHER" id="PTHR14211">
    <property type="entry name" value="GLIOMA SUPPRESSOR CANDIDATE REGION GENE 2"/>
    <property type="match status" value="1"/>
</dbReference>
<keyword evidence="10" id="KW-1185">Reference proteome</keyword>
<dbReference type="AlphaFoldDB" id="A0ABD0TYX9"/>
<comment type="subcellular location">
    <subcellularLocation>
        <location evidence="1">Nucleus</location>
        <location evidence="1">Nucleolus</location>
    </subcellularLocation>
    <subcellularLocation>
        <location evidence="2">Nucleus</location>
        <location evidence="2">Nucleoplasm</location>
    </subcellularLocation>
</comment>
<dbReference type="GO" id="GO:0042254">
    <property type="term" value="P:ribosome biogenesis"/>
    <property type="evidence" value="ECO:0007669"/>
    <property type="project" value="UniProtKB-KW"/>
</dbReference>
<evidence type="ECO:0000256" key="5">
    <source>
        <dbReference type="ARBA" id="ARBA00022517"/>
    </source>
</evidence>
<feature type="region of interest" description="Disordered" evidence="8">
    <location>
        <begin position="352"/>
        <end position="373"/>
    </location>
</feature>
<keyword evidence="7" id="KW-0175">Coiled coil</keyword>